<dbReference type="GO" id="GO:0003723">
    <property type="term" value="F:RNA binding"/>
    <property type="evidence" value="ECO:0007669"/>
    <property type="project" value="TreeGrafter"/>
</dbReference>
<proteinExistence type="predicted"/>
<comment type="caution">
    <text evidence="2">The sequence shown here is derived from an EMBL/GenBank/DDBJ whole genome shotgun (WGS) entry which is preliminary data.</text>
</comment>
<protein>
    <submittedName>
        <fullName evidence="2">6772_t:CDS:1</fullName>
    </submittedName>
</protein>
<evidence type="ECO:0000256" key="1">
    <source>
        <dbReference type="SAM" id="MobiDB-lite"/>
    </source>
</evidence>
<dbReference type="EMBL" id="CAJVPJ010000005">
    <property type="protein sequence ID" value="CAG8452472.1"/>
    <property type="molecule type" value="Genomic_DNA"/>
</dbReference>
<sequence length="868" mass="98396">MKPGAVTILSSHEVIEYVKAVERWSSQPSINNVVVTEEREIRVYFIGLDSPNRSRTVKRLRSIQISSDLRLCSPVKCLELPLSARNFYAIVEDTCNGRVGIWSCTDTEIQKEENESMNATMPEGNIKKFDFPIFSVEISPTRPYDLLLINGDGGISLITNDLTRIRDEYNPPRSQTVRWCTLFSPKSSFLSSSFSSKDVILLTLSSSKLGDNSHSVGWLDFYHIRCKKGAVDLWASLQVEDEANFISCGFHPSLGQLSVIDQAGVWKIYRIHCYPGKNATPYIDKASGAIVLPLGGFLPFSLANHQTTQKKSLLEKQARDMISIRPLGYSYWALLGARKVNDTDVEHVLTIWDGIYFTLQTEHIVGVSERIKHVLASETLAYQLLSTPLESSHLILATQRSTPNSELMNITIHSCQYVSEKMTMLHAVDRMKYMVKYFGIDPNDRISGGQGFTRSGFDAVGHLDCTPPDFSQTILQNYKTTLTQLENLESHTLNNMLSSLNPDEFTKYFMEYVDTKTREAKQTFQIRYSLSERDMKIYEEEMMERVQVNGVKKRGVKRSNSDANGGVGKGDEEEDETMRNNGGKTDAKVSKNRFKAAMTPMLSHRFILTTLSKCFTRSAEGKPRSDFFSASVIKYLIEHNLLYDNAVDGGIIEALVALNNWHLLRLTVLSVRDISERSLISLIKHAIASSKKDHGKNLLLQRCLSLALCKPRNKMLMRYSLQELTVREMVDVFKTLVKWFGMSMKNEETKGGILIASNEQSMVERAQKNSLPRLEHILEFLSLLLDAHFTTVILSPSLHPFLTSLNEYTSSELSKCQLLQKLHGHLYDFHRKHVKRQKNKGEKKLARKAFVHTGGIEIPSYSIEVFKL</sequence>
<feature type="region of interest" description="Disordered" evidence="1">
    <location>
        <begin position="553"/>
        <end position="587"/>
    </location>
</feature>
<dbReference type="AlphaFoldDB" id="A0A9N8YTZ1"/>
<dbReference type="GO" id="GO:0005730">
    <property type="term" value="C:nucleolus"/>
    <property type="evidence" value="ECO:0007669"/>
    <property type="project" value="TreeGrafter"/>
</dbReference>
<dbReference type="Proteomes" id="UP000789572">
    <property type="component" value="Unassembled WGS sequence"/>
</dbReference>
<reference evidence="2" key="1">
    <citation type="submission" date="2021-06" db="EMBL/GenBank/DDBJ databases">
        <authorList>
            <person name="Kallberg Y."/>
            <person name="Tangrot J."/>
            <person name="Rosling A."/>
        </authorList>
    </citation>
    <scope>NUCLEOTIDE SEQUENCE</scope>
    <source>
        <strain evidence="2">IA702</strain>
    </source>
</reference>
<evidence type="ECO:0000313" key="3">
    <source>
        <dbReference type="Proteomes" id="UP000789572"/>
    </source>
</evidence>
<name>A0A9N8YTZ1_9GLOM</name>
<accession>A0A9N8YTZ1</accession>
<keyword evidence="3" id="KW-1185">Reference proteome</keyword>
<dbReference type="PANTHER" id="PTHR15633:SF2">
    <property type="entry name" value="NUCLEOLAR PROTEIN 11"/>
    <property type="match status" value="1"/>
</dbReference>
<organism evidence="2 3">
    <name type="scientific">Paraglomus occultum</name>
    <dbReference type="NCBI Taxonomy" id="144539"/>
    <lineage>
        <taxon>Eukaryota</taxon>
        <taxon>Fungi</taxon>
        <taxon>Fungi incertae sedis</taxon>
        <taxon>Mucoromycota</taxon>
        <taxon>Glomeromycotina</taxon>
        <taxon>Glomeromycetes</taxon>
        <taxon>Paraglomerales</taxon>
        <taxon>Paraglomeraceae</taxon>
        <taxon>Paraglomus</taxon>
    </lineage>
</organism>
<gene>
    <name evidence="2" type="ORF">POCULU_LOCUS106</name>
</gene>
<evidence type="ECO:0000313" key="2">
    <source>
        <dbReference type="EMBL" id="CAG8452472.1"/>
    </source>
</evidence>
<dbReference type="OrthoDB" id="4349954at2759"/>
<dbReference type="PANTHER" id="PTHR15633">
    <property type="entry name" value="NUCLEOLAR PROTEIN 11"/>
    <property type="match status" value="1"/>
</dbReference>
<dbReference type="InterPro" id="IPR042859">
    <property type="entry name" value="NOL11"/>
</dbReference>
<dbReference type="GO" id="GO:0030490">
    <property type="term" value="P:maturation of SSU-rRNA"/>
    <property type="evidence" value="ECO:0007669"/>
    <property type="project" value="InterPro"/>
</dbReference>